<dbReference type="AlphaFoldDB" id="A0AAW0G472"/>
<name>A0AAW0G472_9APHY</name>
<comment type="caution">
    <text evidence="1">The sequence shown here is derived from an EMBL/GenBank/DDBJ whole genome shotgun (WGS) entry which is preliminary data.</text>
</comment>
<proteinExistence type="predicted"/>
<organism evidence="1 2">
    <name type="scientific">Cerrena zonata</name>
    <dbReference type="NCBI Taxonomy" id="2478898"/>
    <lineage>
        <taxon>Eukaryota</taxon>
        <taxon>Fungi</taxon>
        <taxon>Dikarya</taxon>
        <taxon>Basidiomycota</taxon>
        <taxon>Agaricomycotina</taxon>
        <taxon>Agaricomycetes</taxon>
        <taxon>Polyporales</taxon>
        <taxon>Cerrenaceae</taxon>
        <taxon>Cerrena</taxon>
    </lineage>
</organism>
<evidence type="ECO:0000313" key="1">
    <source>
        <dbReference type="EMBL" id="KAK7686312.1"/>
    </source>
</evidence>
<sequence length="100" mass="11211">MSRKEYSCDSSILANGELEQVYHGPEHKPLQGIYRWRKGTAGLRRAESDPSSWPHRRKAENGTYKTFLPINQVLSLILSLSHGGFFRAPLVHAGIPAVPK</sequence>
<gene>
    <name evidence="1" type="ORF">QCA50_010536</name>
</gene>
<evidence type="ECO:0000313" key="2">
    <source>
        <dbReference type="Proteomes" id="UP001385951"/>
    </source>
</evidence>
<dbReference type="Proteomes" id="UP001385951">
    <property type="component" value="Unassembled WGS sequence"/>
</dbReference>
<keyword evidence="2" id="KW-1185">Reference proteome</keyword>
<reference evidence="1 2" key="1">
    <citation type="submission" date="2022-09" db="EMBL/GenBank/DDBJ databases">
        <authorList>
            <person name="Palmer J.M."/>
        </authorList>
    </citation>
    <scope>NUCLEOTIDE SEQUENCE [LARGE SCALE GENOMIC DNA]</scope>
    <source>
        <strain evidence="1 2">DSM 7382</strain>
    </source>
</reference>
<accession>A0AAW0G472</accession>
<dbReference type="EMBL" id="JASBNA010000017">
    <property type="protein sequence ID" value="KAK7686312.1"/>
    <property type="molecule type" value="Genomic_DNA"/>
</dbReference>
<protein>
    <submittedName>
        <fullName evidence="1">Uncharacterized protein</fullName>
    </submittedName>
</protein>